<evidence type="ECO:0000256" key="1">
    <source>
        <dbReference type="SAM" id="SignalP"/>
    </source>
</evidence>
<dbReference type="Proteomes" id="UP000038200">
    <property type="component" value="Unassembled WGS sequence"/>
</dbReference>
<evidence type="ECO:0000313" key="3">
    <source>
        <dbReference type="Proteomes" id="UP000038200"/>
    </source>
</evidence>
<accession>A0A0B7IUG4</accession>
<evidence type="ECO:0008006" key="4">
    <source>
        <dbReference type="Google" id="ProtNLM"/>
    </source>
</evidence>
<proteinExistence type="predicted"/>
<dbReference type="PROSITE" id="PS51257">
    <property type="entry name" value="PROKAR_LIPOPROTEIN"/>
    <property type="match status" value="1"/>
</dbReference>
<sequence>MRKLLLLSVLVVLTSCSHRFLDFTVISTKNIDMTKSSHFTRGKSRVSGKDKVHVIVFIPTGVPNLKEAVDRAIESTPNCIGLLDGVVYQKYFYGIIYSQSGYVIEGTPLIDPSLAESGIEIPKYRKIYLDKKGKIKSSEEITSAEYLAEKEKMTKKTKI</sequence>
<dbReference type="AlphaFoldDB" id="A0A0B7IUG4"/>
<feature type="chain" id="PRO_5002117001" description="Lipoprotein" evidence="1">
    <location>
        <begin position="20"/>
        <end position="159"/>
    </location>
</feature>
<feature type="signal peptide" evidence="1">
    <location>
        <begin position="1"/>
        <end position="19"/>
    </location>
</feature>
<gene>
    <name evidence="2" type="ORF">CCAND93_520006</name>
</gene>
<keyword evidence="1" id="KW-0732">Signal</keyword>
<name>A0A0B7IUG4_9FLAO</name>
<organism evidence="2 3">
    <name type="scientific">Capnocytophaga canis</name>
    <dbReference type="NCBI Taxonomy" id="1848903"/>
    <lineage>
        <taxon>Bacteria</taxon>
        <taxon>Pseudomonadati</taxon>
        <taxon>Bacteroidota</taxon>
        <taxon>Flavobacteriia</taxon>
        <taxon>Flavobacteriales</taxon>
        <taxon>Flavobacteriaceae</taxon>
        <taxon>Capnocytophaga</taxon>
    </lineage>
</organism>
<evidence type="ECO:0000313" key="2">
    <source>
        <dbReference type="EMBL" id="CEN53697.1"/>
    </source>
</evidence>
<dbReference type="RefSeq" id="WP_052461560.1">
    <property type="nucleotide sequence ID" value="NZ_CDOL01000242.1"/>
</dbReference>
<reference evidence="2 3" key="1">
    <citation type="submission" date="2015-01" db="EMBL/GenBank/DDBJ databases">
        <authorList>
            <person name="Xiang T."/>
            <person name="Song Y."/>
            <person name="Huang L."/>
            <person name="Wang B."/>
            <person name="Wu P."/>
        </authorList>
    </citation>
    <scope>NUCLEOTIDE SEQUENCE [LARGE SCALE GENOMIC DNA]</scope>
    <source>
        <strain evidence="2 3">CcD93</strain>
    </source>
</reference>
<dbReference type="EMBL" id="CDOL01000242">
    <property type="protein sequence ID" value="CEN53697.1"/>
    <property type="molecule type" value="Genomic_DNA"/>
</dbReference>
<protein>
    <recommendedName>
        <fullName evidence="4">Lipoprotein</fullName>
    </recommendedName>
</protein>